<feature type="compositionally biased region" description="Low complexity" evidence="1">
    <location>
        <begin position="185"/>
        <end position="203"/>
    </location>
</feature>
<feature type="region of interest" description="Disordered" evidence="1">
    <location>
        <begin position="163"/>
        <end position="203"/>
    </location>
</feature>
<dbReference type="Proteomes" id="UP000033633">
    <property type="component" value="Unassembled WGS sequence"/>
</dbReference>
<evidence type="ECO:0000313" key="2">
    <source>
        <dbReference type="EMBL" id="KKC98837.1"/>
    </source>
</evidence>
<protein>
    <submittedName>
        <fullName evidence="2">Uncharacterized protein</fullName>
    </submittedName>
</protein>
<organism evidence="2 3">
    <name type="scientific">Photobacterium halotolerans</name>
    <dbReference type="NCBI Taxonomy" id="265726"/>
    <lineage>
        <taxon>Bacteria</taxon>
        <taxon>Pseudomonadati</taxon>
        <taxon>Pseudomonadota</taxon>
        <taxon>Gammaproteobacteria</taxon>
        <taxon>Vibrionales</taxon>
        <taxon>Vibrionaceae</taxon>
        <taxon>Photobacterium</taxon>
    </lineage>
</organism>
<evidence type="ECO:0000313" key="3">
    <source>
        <dbReference type="Proteomes" id="UP000033633"/>
    </source>
</evidence>
<dbReference type="AlphaFoldDB" id="A0A0F5V9T7"/>
<dbReference type="RefSeq" id="WP_046221623.1">
    <property type="nucleotide sequence ID" value="NZ_JWYV01000015.1"/>
</dbReference>
<reference evidence="2 3" key="1">
    <citation type="submission" date="2014-12" db="EMBL/GenBank/DDBJ databases">
        <title>Mercury Reductase activity and rhizosphere competence traits in the genome of root associated Photobacterium halotolerans MELD1.</title>
        <authorList>
            <person name="Mathew D.C."/>
            <person name="Huang C.-C."/>
        </authorList>
    </citation>
    <scope>NUCLEOTIDE SEQUENCE [LARGE SCALE GENOMIC DNA]</scope>
    <source>
        <strain evidence="2 3">MELD1</strain>
    </source>
</reference>
<evidence type="ECO:0000256" key="1">
    <source>
        <dbReference type="SAM" id="MobiDB-lite"/>
    </source>
</evidence>
<dbReference type="EMBL" id="JWYV01000015">
    <property type="protein sequence ID" value="KKC98837.1"/>
    <property type="molecule type" value="Genomic_DNA"/>
</dbReference>
<dbReference type="InterPro" id="IPR009576">
    <property type="entry name" value="Biofilm_formation_YgiB"/>
</dbReference>
<dbReference type="NCBIfam" id="NF008655">
    <property type="entry name" value="PRK11653.1"/>
    <property type="match status" value="1"/>
</dbReference>
<gene>
    <name evidence="2" type="ORF">KY46_16010</name>
</gene>
<dbReference type="Pfam" id="PF06693">
    <property type="entry name" value="DUF1190"/>
    <property type="match status" value="1"/>
</dbReference>
<proteinExistence type="predicted"/>
<dbReference type="PATRIC" id="fig|265726.11.peg.1455"/>
<name>A0A0F5V9T7_9GAMM</name>
<sequence length="203" mass="22617">MKRTKDVNLAGMRKQWRPFAIAPVTAAITAGLLTGCSDPQEDAVIYHTVNDCKDDNPGYSEQCEAAYQNALKEAERTAPKYKSLQECTTEFGMNSCMRTTENNWFMPAMAGFMFARLLDSNRGYYSQPMFSSYYPGSRYYGRWTTADGYDYGSYRYKKSKIKVGPDQMKPKPTVSRTISRGGFGSSAAAKSSWGSSSSKSWGG</sequence>
<accession>A0A0F5V9T7</accession>
<comment type="caution">
    <text evidence="2">The sequence shown here is derived from an EMBL/GenBank/DDBJ whole genome shotgun (WGS) entry which is preliminary data.</text>
</comment>
<dbReference type="STRING" id="265726.KY46_16010"/>
<keyword evidence="3" id="KW-1185">Reference proteome</keyword>
<dbReference type="OrthoDB" id="5903948at2"/>